<accession>A0A4Q1KY18</accession>
<gene>
    <name evidence="1" type="ORF">EQG68_02375</name>
</gene>
<reference evidence="2" key="1">
    <citation type="submission" date="2019-01" db="EMBL/GenBank/DDBJ databases">
        <title>Cytophagaceae bacterium strain CAR-16.</title>
        <authorList>
            <person name="Chen W.-M."/>
        </authorList>
    </citation>
    <scope>NUCLEOTIDE SEQUENCE [LARGE SCALE GENOMIC DNA]</scope>
    <source>
        <strain evidence="2">ICH-30</strain>
    </source>
</reference>
<dbReference type="RefSeq" id="WP_129463182.1">
    <property type="nucleotide sequence ID" value="NZ_SBKQ01000002.1"/>
</dbReference>
<evidence type="ECO:0000313" key="1">
    <source>
        <dbReference type="EMBL" id="RXR34775.1"/>
    </source>
</evidence>
<evidence type="ECO:0000313" key="2">
    <source>
        <dbReference type="Proteomes" id="UP000289734"/>
    </source>
</evidence>
<keyword evidence="2" id="KW-1185">Reference proteome</keyword>
<name>A0A4Q1KY18_9FLAO</name>
<comment type="caution">
    <text evidence="1">The sequence shown here is derived from an EMBL/GenBank/DDBJ whole genome shotgun (WGS) entry which is preliminary data.</text>
</comment>
<evidence type="ECO:0008006" key="3">
    <source>
        <dbReference type="Google" id="ProtNLM"/>
    </source>
</evidence>
<dbReference type="Proteomes" id="UP000289734">
    <property type="component" value="Unassembled WGS sequence"/>
</dbReference>
<dbReference type="PROSITE" id="PS51257">
    <property type="entry name" value="PROKAR_LIPOPROTEIN"/>
    <property type="match status" value="1"/>
</dbReference>
<sequence length="137" mass="16174">MKDKLSILLSIMLFMALTTSCERPNCKTDNIIFKNFNPEDIEYKNELLKQIENSNEDEIRFWLKKIDQNNIEFYIQDDKDLCACLSGEIEEKSKFRNIIENEGKGYIGSEFIGLEYHTIKNENNLSFFVENYSFISD</sequence>
<dbReference type="OrthoDB" id="799144at2"/>
<dbReference type="EMBL" id="SBKQ01000002">
    <property type="protein sequence ID" value="RXR34775.1"/>
    <property type="molecule type" value="Genomic_DNA"/>
</dbReference>
<protein>
    <recommendedName>
        <fullName evidence="3">Lipoprotein</fullName>
    </recommendedName>
</protein>
<proteinExistence type="predicted"/>
<dbReference type="AlphaFoldDB" id="A0A4Q1KY18"/>
<organism evidence="1 2">
    <name type="scientific">Flavobacterium piscinae</name>
    <dbReference type="NCBI Taxonomy" id="2506424"/>
    <lineage>
        <taxon>Bacteria</taxon>
        <taxon>Pseudomonadati</taxon>
        <taxon>Bacteroidota</taxon>
        <taxon>Flavobacteriia</taxon>
        <taxon>Flavobacteriales</taxon>
        <taxon>Flavobacteriaceae</taxon>
        <taxon>Flavobacterium</taxon>
    </lineage>
</organism>